<reference evidence="1 2" key="1">
    <citation type="submission" date="2024-07" db="EMBL/GenBank/DDBJ databases">
        <title>Section-level genome sequencing and comparative genomics of Aspergillus sections Usti and Cavernicolus.</title>
        <authorList>
            <consortium name="Lawrence Berkeley National Laboratory"/>
            <person name="Nybo J.L."/>
            <person name="Vesth T.C."/>
            <person name="Theobald S."/>
            <person name="Frisvad J.C."/>
            <person name="Larsen T.O."/>
            <person name="Kjaerboelling I."/>
            <person name="Rothschild-Mancinelli K."/>
            <person name="Lyhne E.K."/>
            <person name="Kogle M.E."/>
            <person name="Barry K."/>
            <person name="Clum A."/>
            <person name="Na H."/>
            <person name="Ledsgaard L."/>
            <person name="Lin J."/>
            <person name="Lipzen A."/>
            <person name="Kuo A."/>
            <person name="Riley R."/>
            <person name="Mondo S."/>
            <person name="Labutti K."/>
            <person name="Haridas S."/>
            <person name="Pangalinan J."/>
            <person name="Salamov A.A."/>
            <person name="Simmons B.A."/>
            <person name="Magnuson J.K."/>
            <person name="Chen J."/>
            <person name="Drula E."/>
            <person name="Henrissat B."/>
            <person name="Wiebenga A."/>
            <person name="Lubbers R.J."/>
            <person name="Gomes A.C."/>
            <person name="Makela M.R."/>
            <person name="Stajich J."/>
            <person name="Grigoriev I.V."/>
            <person name="Mortensen U.H."/>
            <person name="De Vries R.P."/>
            <person name="Baker S.E."/>
            <person name="Andersen M.R."/>
        </authorList>
    </citation>
    <scope>NUCLEOTIDE SEQUENCE [LARGE SCALE GENOMIC DNA]</scope>
    <source>
        <strain evidence="1 2">CBS 588.65</strain>
    </source>
</reference>
<name>A0ABR4I234_9EURO</name>
<evidence type="ECO:0000313" key="2">
    <source>
        <dbReference type="Proteomes" id="UP001610334"/>
    </source>
</evidence>
<protein>
    <submittedName>
        <fullName evidence="1">Uncharacterized protein</fullName>
    </submittedName>
</protein>
<organism evidence="1 2">
    <name type="scientific">Aspergillus granulosus</name>
    <dbReference type="NCBI Taxonomy" id="176169"/>
    <lineage>
        <taxon>Eukaryota</taxon>
        <taxon>Fungi</taxon>
        <taxon>Dikarya</taxon>
        <taxon>Ascomycota</taxon>
        <taxon>Pezizomycotina</taxon>
        <taxon>Eurotiomycetes</taxon>
        <taxon>Eurotiomycetidae</taxon>
        <taxon>Eurotiales</taxon>
        <taxon>Aspergillaceae</taxon>
        <taxon>Aspergillus</taxon>
        <taxon>Aspergillus subgen. Nidulantes</taxon>
    </lineage>
</organism>
<gene>
    <name evidence="1" type="ORF">BJX63DRAFT_223988</name>
</gene>
<comment type="caution">
    <text evidence="1">The sequence shown here is derived from an EMBL/GenBank/DDBJ whole genome shotgun (WGS) entry which is preliminary data.</text>
</comment>
<evidence type="ECO:0000313" key="1">
    <source>
        <dbReference type="EMBL" id="KAL2821687.1"/>
    </source>
</evidence>
<dbReference type="EMBL" id="JBFXLT010000004">
    <property type="protein sequence ID" value="KAL2821687.1"/>
    <property type="molecule type" value="Genomic_DNA"/>
</dbReference>
<accession>A0ABR4I234</accession>
<sequence length="163" mass="18293">MRNQTKQDQTRPDTHFFSSSSHAQSFVLRHLICESLPSPVRNKTRSAIMINLDPEPEHSTCRGWEYIRNVLPQLISNHLLSDQNILVRLAIVHGEPQADEVREDCSGALLRPDRGCARRRGECAGEGKAGCDKDLLVFPSGIHVLLRFYPALFCPFEGIVSSV</sequence>
<dbReference type="Proteomes" id="UP001610334">
    <property type="component" value="Unassembled WGS sequence"/>
</dbReference>
<keyword evidence="2" id="KW-1185">Reference proteome</keyword>
<proteinExistence type="predicted"/>